<dbReference type="Proteomes" id="UP001148662">
    <property type="component" value="Unassembled WGS sequence"/>
</dbReference>
<sequence length="613" mass="70554">MQFVNSRRNSARNELSRQEDERVKRLAELDEEERYERARLANILREIEEEFSRRRARIQAQMRELRARWNETLLILHLPAEILALIFEEYVRTHWEEYIQTSRSRRRTSIRPYSWFTLLHVCRHWRQIACLVPNLWTYIVPTYLPCTQFVLSHSGRMPLTVHSRPKTFPKLAAYMSANQAYETVLQELPRMRWAQLWIDDSHSQYLLELEKRQSGIRMPLMQNLTLSFAYDRGVHVGPLSRDSLASLTSLVLRNARLEIMKPLMRATLTSLDVDLEKVHTADMIATLEQLPILQRLSVASLEAHYDGRDFEERLLLPKDTSVHLRCLKSLRIKSESLCIGQFLNSVLFPLDATIRVEFTDMVISRFREADIIFPLVISKALKSDGALTDALAPRLYLSALHLGQTEEQECMIAYLRTSETPGRTMDDSFLHNAEGARLQVKFPPTSRCYFDKAGLRGFVSSIPELPAMSLELVTTADTYVYAFQGNLLNLERLHVSREVVVENMLSALTAALPAESHLPDEGGQLGGMTYHTEQDTRNSFVHELVACMRTRAAHGYKIKKIGLTAVDNLSPGDRAILDEYAVEALVDVVEMPESLDSVFDGEEESDWDYEDDY</sequence>
<evidence type="ECO:0000313" key="1">
    <source>
        <dbReference type="EMBL" id="KAJ3531614.1"/>
    </source>
</evidence>
<protein>
    <submittedName>
        <fullName evidence="1">Uncharacterized protein</fullName>
    </submittedName>
</protein>
<organism evidence="1 2">
    <name type="scientific">Phlebia brevispora</name>
    <dbReference type="NCBI Taxonomy" id="194682"/>
    <lineage>
        <taxon>Eukaryota</taxon>
        <taxon>Fungi</taxon>
        <taxon>Dikarya</taxon>
        <taxon>Basidiomycota</taxon>
        <taxon>Agaricomycotina</taxon>
        <taxon>Agaricomycetes</taxon>
        <taxon>Polyporales</taxon>
        <taxon>Meruliaceae</taxon>
        <taxon>Phlebia</taxon>
    </lineage>
</organism>
<keyword evidence="2" id="KW-1185">Reference proteome</keyword>
<evidence type="ECO:0000313" key="2">
    <source>
        <dbReference type="Proteomes" id="UP001148662"/>
    </source>
</evidence>
<comment type="caution">
    <text evidence="1">The sequence shown here is derived from an EMBL/GenBank/DDBJ whole genome shotgun (WGS) entry which is preliminary data.</text>
</comment>
<gene>
    <name evidence="1" type="ORF">NM688_g7550</name>
</gene>
<name>A0ACC1S476_9APHY</name>
<dbReference type="EMBL" id="JANHOG010001788">
    <property type="protein sequence ID" value="KAJ3531614.1"/>
    <property type="molecule type" value="Genomic_DNA"/>
</dbReference>
<reference evidence="1" key="1">
    <citation type="submission" date="2022-07" db="EMBL/GenBank/DDBJ databases">
        <title>Genome Sequence of Phlebia brevispora.</title>
        <authorList>
            <person name="Buettner E."/>
        </authorList>
    </citation>
    <scope>NUCLEOTIDE SEQUENCE</scope>
    <source>
        <strain evidence="1">MPL23</strain>
    </source>
</reference>
<accession>A0ACC1S476</accession>
<proteinExistence type="predicted"/>